<evidence type="ECO:0000256" key="2">
    <source>
        <dbReference type="ARBA" id="ARBA00004236"/>
    </source>
</evidence>
<dbReference type="PROSITE" id="PS50109">
    <property type="entry name" value="HIS_KIN"/>
    <property type="match status" value="1"/>
</dbReference>
<evidence type="ECO:0000256" key="10">
    <source>
        <dbReference type="ARBA" id="ARBA00023136"/>
    </source>
</evidence>
<name>A0A895YM44_9ACTN</name>
<accession>A0A895YM44</accession>
<feature type="region of interest" description="Disordered" evidence="11">
    <location>
        <begin position="454"/>
        <end position="485"/>
    </location>
</feature>
<dbReference type="GO" id="GO:0005886">
    <property type="term" value="C:plasma membrane"/>
    <property type="evidence" value="ECO:0007669"/>
    <property type="project" value="UniProtKB-SubCell"/>
</dbReference>
<dbReference type="RefSeq" id="WP_239677941.1">
    <property type="nucleotide sequence ID" value="NZ_CP070499.1"/>
</dbReference>
<evidence type="ECO:0000256" key="6">
    <source>
        <dbReference type="ARBA" id="ARBA00022692"/>
    </source>
</evidence>
<keyword evidence="16" id="KW-1185">Reference proteome</keyword>
<evidence type="ECO:0000256" key="5">
    <source>
        <dbReference type="ARBA" id="ARBA00022679"/>
    </source>
</evidence>
<keyword evidence="8 12" id="KW-1133">Transmembrane helix</keyword>
<dbReference type="SMART" id="SM00304">
    <property type="entry name" value="HAMP"/>
    <property type="match status" value="1"/>
</dbReference>
<dbReference type="SUPFAM" id="SSF47384">
    <property type="entry name" value="Homodimeric domain of signal transducing histidine kinase"/>
    <property type="match status" value="1"/>
</dbReference>
<proteinExistence type="predicted"/>
<dbReference type="InterPro" id="IPR003594">
    <property type="entry name" value="HATPase_dom"/>
</dbReference>
<dbReference type="AlphaFoldDB" id="A0A895YM44"/>
<dbReference type="InterPro" id="IPR036097">
    <property type="entry name" value="HisK_dim/P_sf"/>
</dbReference>
<dbReference type="PANTHER" id="PTHR45436">
    <property type="entry name" value="SENSOR HISTIDINE KINASE YKOH"/>
    <property type="match status" value="1"/>
</dbReference>
<keyword evidence="9" id="KW-0902">Two-component regulatory system</keyword>
<dbReference type="InterPro" id="IPR036890">
    <property type="entry name" value="HATPase_C_sf"/>
</dbReference>
<dbReference type="PANTHER" id="PTHR45436:SF5">
    <property type="entry name" value="SENSOR HISTIDINE KINASE TRCS"/>
    <property type="match status" value="1"/>
</dbReference>
<dbReference type="InterPro" id="IPR004358">
    <property type="entry name" value="Sig_transdc_His_kin-like_C"/>
</dbReference>
<dbReference type="Pfam" id="PF00512">
    <property type="entry name" value="HisKA"/>
    <property type="match status" value="1"/>
</dbReference>
<dbReference type="Pfam" id="PF02518">
    <property type="entry name" value="HATPase_c"/>
    <property type="match status" value="1"/>
</dbReference>
<dbReference type="SMART" id="SM00387">
    <property type="entry name" value="HATPase_c"/>
    <property type="match status" value="1"/>
</dbReference>
<evidence type="ECO:0000259" key="14">
    <source>
        <dbReference type="PROSITE" id="PS50885"/>
    </source>
</evidence>
<dbReference type="Gene3D" id="3.30.565.10">
    <property type="entry name" value="Histidine kinase-like ATPase, C-terminal domain"/>
    <property type="match status" value="1"/>
</dbReference>
<comment type="catalytic activity">
    <reaction evidence="1">
        <text>ATP + protein L-histidine = ADP + protein N-phospho-L-histidine.</text>
        <dbReference type="EC" id="2.7.13.3"/>
    </reaction>
</comment>
<organism evidence="15 16">
    <name type="scientific">Natronosporangium hydrolyticum</name>
    <dbReference type="NCBI Taxonomy" id="2811111"/>
    <lineage>
        <taxon>Bacteria</taxon>
        <taxon>Bacillati</taxon>
        <taxon>Actinomycetota</taxon>
        <taxon>Actinomycetes</taxon>
        <taxon>Micromonosporales</taxon>
        <taxon>Micromonosporaceae</taxon>
        <taxon>Natronosporangium</taxon>
    </lineage>
</organism>
<dbReference type="CDD" id="cd00082">
    <property type="entry name" value="HisKA"/>
    <property type="match status" value="1"/>
</dbReference>
<evidence type="ECO:0000256" key="11">
    <source>
        <dbReference type="SAM" id="MobiDB-lite"/>
    </source>
</evidence>
<dbReference type="EC" id="2.7.13.3" evidence="3"/>
<gene>
    <name evidence="15" type="ORF">JQS43_05295</name>
</gene>
<dbReference type="InterPro" id="IPR003660">
    <property type="entry name" value="HAMP_dom"/>
</dbReference>
<evidence type="ECO:0000259" key="13">
    <source>
        <dbReference type="PROSITE" id="PS50109"/>
    </source>
</evidence>
<comment type="subcellular location">
    <subcellularLocation>
        <location evidence="2">Cell membrane</location>
    </subcellularLocation>
</comment>
<dbReference type="InterPro" id="IPR003661">
    <property type="entry name" value="HisK_dim/P_dom"/>
</dbReference>
<dbReference type="Proteomes" id="UP000662857">
    <property type="component" value="Chromosome"/>
</dbReference>
<evidence type="ECO:0000256" key="8">
    <source>
        <dbReference type="ARBA" id="ARBA00022989"/>
    </source>
</evidence>
<dbReference type="PROSITE" id="PS50885">
    <property type="entry name" value="HAMP"/>
    <property type="match status" value="1"/>
</dbReference>
<feature type="transmembrane region" description="Helical" evidence="12">
    <location>
        <begin position="157"/>
        <end position="179"/>
    </location>
</feature>
<protein>
    <recommendedName>
        <fullName evidence="3">histidine kinase</fullName>
        <ecNumber evidence="3">2.7.13.3</ecNumber>
    </recommendedName>
</protein>
<keyword evidence="5" id="KW-0808">Transferase</keyword>
<evidence type="ECO:0000256" key="4">
    <source>
        <dbReference type="ARBA" id="ARBA00022553"/>
    </source>
</evidence>
<keyword evidence="6 12" id="KW-0812">Transmembrane</keyword>
<keyword evidence="10 12" id="KW-0472">Membrane</keyword>
<dbReference type="PRINTS" id="PR00344">
    <property type="entry name" value="BCTRLSENSOR"/>
</dbReference>
<evidence type="ECO:0000313" key="16">
    <source>
        <dbReference type="Proteomes" id="UP000662857"/>
    </source>
</evidence>
<keyword evidence="7" id="KW-0418">Kinase</keyword>
<evidence type="ECO:0000256" key="3">
    <source>
        <dbReference type="ARBA" id="ARBA00012438"/>
    </source>
</evidence>
<dbReference type="KEGG" id="nhy:JQS43_05295"/>
<dbReference type="Gene3D" id="6.10.340.10">
    <property type="match status" value="1"/>
</dbReference>
<evidence type="ECO:0000256" key="12">
    <source>
        <dbReference type="SAM" id="Phobius"/>
    </source>
</evidence>
<dbReference type="CDD" id="cd06225">
    <property type="entry name" value="HAMP"/>
    <property type="match status" value="1"/>
</dbReference>
<dbReference type="CDD" id="cd00075">
    <property type="entry name" value="HATPase"/>
    <property type="match status" value="1"/>
</dbReference>
<evidence type="ECO:0000256" key="1">
    <source>
        <dbReference type="ARBA" id="ARBA00000085"/>
    </source>
</evidence>
<dbReference type="InterPro" id="IPR050428">
    <property type="entry name" value="TCS_sensor_his_kinase"/>
</dbReference>
<dbReference type="SMART" id="SM00388">
    <property type="entry name" value="HisKA"/>
    <property type="match status" value="1"/>
</dbReference>
<feature type="transmembrane region" description="Helical" evidence="12">
    <location>
        <begin position="20"/>
        <end position="40"/>
    </location>
</feature>
<evidence type="ECO:0000256" key="7">
    <source>
        <dbReference type="ARBA" id="ARBA00022777"/>
    </source>
</evidence>
<feature type="domain" description="Histidine kinase" evidence="13">
    <location>
        <begin position="244"/>
        <end position="458"/>
    </location>
</feature>
<evidence type="ECO:0000313" key="15">
    <source>
        <dbReference type="EMBL" id="QSB15756.1"/>
    </source>
</evidence>
<feature type="domain" description="HAMP" evidence="14">
    <location>
        <begin position="183"/>
        <end position="236"/>
    </location>
</feature>
<evidence type="ECO:0000256" key="9">
    <source>
        <dbReference type="ARBA" id="ARBA00023012"/>
    </source>
</evidence>
<dbReference type="SUPFAM" id="SSF55874">
    <property type="entry name" value="ATPase domain of HSP90 chaperone/DNA topoisomerase II/histidine kinase"/>
    <property type="match status" value="1"/>
</dbReference>
<dbReference type="EMBL" id="CP070499">
    <property type="protein sequence ID" value="QSB15756.1"/>
    <property type="molecule type" value="Genomic_DNA"/>
</dbReference>
<dbReference type="Pfam" id="PF00672">
    <property type="entry name" value="HAMP"/>
    <property type="match status" value="1"/>
</dbReference>
<keyword evidence="4" id="KW-0597">Phosphoprotein</keyword>
<dbReference type="GO" id="GO:0000155">
    <property type="term" value="F:phosphorelay sensor kinase activity"/>
    <property type="evidence" value="ECO:0007669"/>
    <property type="project" value="InterPro"/>
</dbReference>
<dbReference type="InterPro" id="IPR005467">
    <property type="entry name" value="His_kinase_dom"/>
</dbReference>
<dbReference type="Gene3D" id="1.10.287.130">
    <property type="match status" value="1"/>
</dbReference>
<reference evidence="15" key="1">
    <citation type="submission" date="2021-02" db="EMBL/GenBank/DDBJ databases">
        <title>Natrosporangium hydrolyticum gen. nov., sp. nov, a haloalkaliphilic actinobacterium from a soda solonchak soil.</title>
        <authorList>
            <person name="Sorokin D.Y."/>
            <person name="Khijniak T.V."/>
            <person name="Zakharycheva A.P."/>
            <person name="Boueva O.V."/>
            <person name="Ariskina E.V."/>
            <person name="Hahnke R.L."/>
            <person name="Bunk B."/>
            <person name="Sproer C."/>
            <person name="Schumann P."/>
            <person name="Evtushenko L.I."/>
            <person name="Kublanov I.V."/>
        </authorList>
    </citation>
    <scope>NUCLEOTIDE SEQUENCE</scope>
    <source>
        <strain evidence="15">DSM 106523</strain>
    </source>
</reference>
<sequence>MRWWRRASLRTRLTSLAVGGLAAGLAVGGLVMLAVLAMTMQRSVDSEANRTGTDVARLVQAGALPEPVPVTGEQVVQVVDGQSRVLAASLGADRLVPILRDDELAELRTGGNTMVDGDRLGVAGSVRVVAVAASSPAAGEVTVLVAKPMSDLRHSYAAVRGILLLAFPLLVAGLAMVMWRVVGAALRPVEGLRASAAEITAAGGPASLPVPASRDEVRRLAVTLNDMLDRLERARVRQRAFVADAAHELRSPLATLRTQLEVAQRLAQRDPAAADWSQLSDELLTDVERLSRLVDDLLLLARADETARHPGPVAPVELGQLLREVARGYPAGSVVVDTEGPPVWAAGEPEALRRVVSNLLDNAVRYAAQRVTLAVAPAGPYQLITVTDDGPGIPAADRERVFDRFTRLDDARDRDAGGAGLGLAIVRELVRRHGGSVRLVEADPAPGLRAEVRLPPLVDPPPADPHPADHERTGTTRPVSRLIGS</sequence>